<organism evidence="2 3">
    <name type="scientific">Melipona bicolor</name>
    <dbReference type="NCBI Taxonomy" id="60889"/>
    <lineage>
        <taxon>Eukaryota</taxon>
        <taxon>Metazoa</taxon>
        <taxon>Ecdysozoa</taxon>
        <taxon>Arthropoda</taxon>
        <taxon>Hexapoda</taxon>
        <taxon>Insecta</taxon>
        <taxon>Pterygota</taxon>
        <taxon>Neoptera</taxon>
        <taxon>Endopterygota</taxon>
        <taxon>Hymenoptera</taxon>
        <taxon>Apocrita</taxon>
        <taxon>Aculeata</taxon>
        <taxon>Apoidea</taxon>
        <taxon>Anthophila</taxon>
        <taxon>Apidae</taxon>
        <taxon>Melipona</taxon>
    </lineage>
</organism>
<feature type="region of interest" description="Disordered" evidence="1">
    <location>
        <begin position="90"/>
        <end position="155"/>
    </location>
</feature>
<dbReference type="Proteomes" id="UP001177670">
    <property type="component" value="Unassembled WGS sequence"/>
</dbReference>
<sequence>MVLDSAKNIAGSDLSGISNSTNKSTKFTSLSGVNEYYCPSSLATMATQQTNNAFEGGVIPKRRKPSAGIIPARCWLMTCCLCRKNLAEDRSREGKNRANRQRETGQKKRETSSDKKRREKRKKKKKEKKKKKKKKKKKAKGKGWRRKKEEVVAPSSKSHFPCRVALLKSSKIPRRVGQRWSVLNANLPAIYCSVESRKSNLNNVGNGKASIVPCLEMN</sequence>
<evidence type="ECO:0000256" key="1">
    <source>
        <dbReference type="SAM" id="MobiDB-lite"/>
    </source>
</evidence>
<evidence type="ECO:0000313" key="3">
    <source>
        <dbReference type="Proteomes" id="UP001177670"/>
    </source>
</evidence>
<accession>A0AA40G7G6</accession>
<keyword evidence="3" id="KW-1185">Reference proteome</keyword>
<gene>
    <name evidence="2" type="ORF">K0M31_013887</name>
</gene>
<comment type="caution">
    <text evidence="2">The sequence shown here is derived from an EMBL/GenBank/DDBJ whole genome shotgun (WGS) entry which is preliminary data.</text>
</comment>
<feature type="compositionally biased region" description="Basic and acidic residues" evidence="1">
    <location>
        <begin position="90"/>
        <end position="116"/>
    </location>
</feature>
<feature type="compositionally biased region" description="Basic residues" evidence="1">
    <location>
        <begin position="117"/>
        <end position="146"/>
    </location>
</feature>
<dbReference type="EMBL" id="JAHYIQ010000004">
    <property type="protein sequence ID" value="KAK1132504.1"/>
    <property type="molecule type" value="Genomic_DNA"/>
</dbReference>
<protein>
    <submittedName>
        <fullName evidence="2">Uncharacterized protein</fullName>
    </submittedName>
</protein>
<proteinExistence type="predicted"/>
<evidence type="ECO:0000313" key="2">
    <source>
        <dbReference type="EMBL" id="KAK1132504.1"/>
    </source>
</evidence>
<reference evidence="2" key="1">
    <citation type="submission" date="2021-10" db="EMBL/GenBank/DDBJ databases">
        <title>Melipona bicolor Genome sequencing and assembly.</title>
        <authorList>
            <person name="Araujo N.S."/>
            <person name="Arias M.C."/>
        </authorList>
    </citation>
    <scope>NUCLEOTIDE SEQUENCE</scope>
    <source>
        <strain evidence="2">USP_2M_L1-L4_2017</strain>
        <tissue evidence="2">Whole body</tissue>
    </source>
</reference>
<name>A0AA40G7G6_9HYME</name>
<dbReference type="AlphaFoldDB" id="A0AA40G7G6"/>